<dbReference type="InterPro" id="IPR000092">
    <property type="entry name" value="Polyprenyl_synt"/>
</dbReference>
<sequence length="377" mass="39756">MTGTLSDRELIAGAVTEVLEEFLAARRDDLAGIGSGTGVLVEAVTPMLRRGKRIRAVLCWWGYELARAAGGELPGAGATEADGLARAAASLELLQAAALIHDDIIDNSLTRRGLPAVHADFAARHAAEGLDGDGAEFGRAAGIIIGDLCLGWHEELFSGSGLPRTHAPAVARQRNAMRTEVMAGQYLDMRIQAARRDRLDPAALRAEAWDVLTYKSAKYSVEQPLLLGAALGGADEALLSAVSAFGLPLGQAFQLRDDVLGVFGDPDVTGKPAGDDLREGKRTVLLAHALAAVTDAATEHAARALARIGAPDLRDDEVDQLREVLRQTGALARTEDEISARYRQATQRAQDLTGFGVPEDAVTALLDIAGAIAHRSA</sequence>
<comment type="cofactor">
    <cofactor evidence="1">
        <name>Mg(2+)</name>
        <dbReference type="ChEBI" id="CHEBI:18420"/>
    </cofactor>
</comment>
<dbReference type="Pfam" id="PF00348">
    <property type="entry name" value="polyprenyl_synt"/>
    <property type="match status" value="1"/>
</dbReference>
<dbReference type="AlphaFoldDB" id="A0A8J2XJN7"/>
<comment type="caution">
    <text evidence="7">The sequence shown here is derived from an EMBL/GenBank/DDBJ whole genome shotgun (WGS) entry which is preliminary data.</text>
</comment>
<reference evidence="7" key="2">
    <citation type="submission" date="2020-09" db="EMBL/GenBank/DDBJ databases">
        <authorList>
            <person name="Sun Q."/>
            <person name="Zhou Y."/>
        </authorList>
    </citation>
    <scope>NUCLEOTIDE SEQUENCE</scope>
    <source>
        <strain evidence="7">CGMCC 1.12785</strain>
    </source>
</reference>
<dbReference type="PROSITE" id="PS00723">
    <property type="entry name" value="POLYPRENYL_SYNTHASE_1"/>
    <property type="match status" value="1"/>
</dbReference>
<evidence type="ECO:0000313" key="7">
    <source>
        <dbReference type="EMBL" id="GGA21186.1"/>
    </source>
</evidence>
<dbReference type="PANTHER" id="PTHR12001">
    <property type="entry name" value="GERANYLGERANYL PYROPHOSPHATE SYNTHASE"/>
    <property type="match status" value="1"/>
</dbReference>
<dbReference type="CDD" id="cd00685">
    <property type="entry name" value="Trans_IPPS_HT"/>
    <property type="match status" value="1"/>
</dbReference>
<comment type="similarity">
    <text evidence="2 6">Belongs to the FPP/GGPP synthase family.</text>
</comment>
<dbReference type="GO" id="GO:0008299">
    <property type="term" value="P:isoprenoid biosynthetic process"/>
    <property type="evidence" value="ECO:0007669"/>
    <property type="project" value="InterPro"/>
</dbReference>
<dbReference type="PANTHER" id="PTHR12001:SF85">
    <property type="entry name" value="SHORT CHAIN ISOPRENYL DIPHOSPHATE SYNTHASE"/>
    <property type="match status" value="1"/>
</dbReference>
<dbReference type="GO" id="GO:0046872">
    <property type="term" value="F:metal ion binding"/>
    <property type="evidence" value="ECO:0007669"/>
    <property type="project" value="UniProtKB-KW"/>
</dbReference>
<reference evidence="7" key="1">
    <citation type="journal article" date="2014" name="Int. J. Syst. Evol. Microbiol.">
        <title>Complete genome sequence of Corynebacterium casei LMG S-19264T (=DSM 44701T), isolated from a smear-ripened cheese.</title>
        <authorList>
            <consortium name="US DOE Joint Genome Institute (JGI-PGF)"/>
            <person name="Walter F."/>
            <person name="Albersmeier A."/>
            <person name="Kalinowski J."/>
            <person name="Ruckert C."/>
        </authorList>
    </citation>
    <scope>NUCLEOTIDE SEQUENCE</scope>
    <source>
        <strain evidence="7">CGMCC 1.12785</strain>
    </source>
</reference>
<dbReference type="SUPFAM" id="SSF48576">
    <property type="entry name" value="Terpenoid synthases"/>
    <property type="match status" value="1"/>
</dbReference>
<evidence type="ECO:0000313" key="8">
    <source>
        <dbReference type="Proteomes" id="UP000616114"/>
    </source>
</evidence>
<keyword evidence="3 6" id="KW-0808">Transferase</keyword>
<dbReference type="Proteomes" id="UP000616114">
    <property type="component" value="Unassembled WGS sequence"/>
</dbReference>
<evidence type="ECO:0000256" key="1">
    <source>
        <dbReference type="ARBA" id="ARBA00001946"/>
    </source>
</evidence>
<keyword evidence="5" id="KW-0460">Magnesium</keyword>
<evidence type="ECO:0000256" key="6">
    <source>
        <dbReference type="RuleBase" id="RU004466"/>
    </source>
</evidence>
<gene>
    <name evidence="7" type="ORF">GCM10011333_25390</name>
</gene>
<dbReference type="PROSITE" id="PS00444">
    <property type="entry name" value="POLYPRENYL_SYNTHASE_2"/>
    <property type="match status" value="1"/>
</dbReference>
<keyword evidence="4" id="KW-0479">Metal-binding</keyword>
<dbReference type="Gene3D" id="1.10.600.10">
    <property type="entry name" value="Farnesyl Diphosphate Synthase"/>
    <property type="match status" value="1"/>
</dbReference>
<protein>
    <submittedName>
        <fullName evidence="7">Geranylgeranyl pyrophosphate synthase</fullName>
    </submittedName>
</protein>
<proteinExistence type="inferred from homology"/>
<dbReference type="RefSeq" id="WP_229745138.1">
    <property type="nucleotide sequence ID" value="NZ_BMFY01000011.1"/>
</dbReference>
<evidence type="ECO:0000256" key="4">
    <source>
        <dbReference type="ARBA" id="ARBA00022723"/>
    </source>
</evidence>
<organism evidence="7 8">
    <name type="scientific">Sediminivirga luteola</name>
    <dbReference type="NCBI Taxonomy" id="1774748"/>
    <lineage>
        <taxon>Bacteria</taxon>
        <taxon>Bacillati</taxon>
        <taxon>Actinomycetota</taxon>
        <taxon>Actinomycetes</taxon>
        <taxon>Micrococcales</taxon>
        <taxon>Brevibacteriaceae</taxon>
        <taxon>Sediminivirga</taxon>
    </lineage>
</organism>
<evidence type="ECO:0000256" key="5">
    <source>
        <dbReference type="ARBA" id="ARBA00022842"/>
    </source>
</evidence>
<dbReference type="InterPro" id="IPR033749">
    <property type="entry name" value="Polyprenyl_synt_CS"/>
</dbReference>
<keyword evidence="8" id="KW-1185">Reference proteome</keyword>
<name>A0A8J2XJN7_9MICO</name>
<dbReference type="EMBL" id="BMFY01000011">
    <property type="protein sequence ID" value="GGA21186.1"/>
    <property type="molecule type" value="Genomic_DNA"/>
</dbReference>
<dbReference type="SFLD" id="SFLDS00005">
    <property type="entry name" value="Isoprenoid_Synthase_Type_I"/>
    <property type="match status" value="1"/>
</dbReference>
<accession>A0A8J2XJN7</accession>
<dbReference type="GO" id="GO:0004659">
    <property type="term" value="F:prenyltransferase activity"/>
    <property type="evidence" value="ECO:0007669"/>
    <property type="project" value="InterPro"/>
</dbReference>
<evidence type="ECO:0000256" key="3">
    <source>
        <dbReference type="ARBA" id="ARBA00022679"/>
    </source>
</evidence>
<evidence type="ECO:0000256" key="2">
    <source>
        <dbReference type="ARBA" id="ARBA00006706"/>
    </source>
</evidence>
<dbReference type="InterPro" id="IPR008949">
    <property type="entry name" value="Isoprenoid_synthase_dom_sf"/>
</dbReference>